<comment type="subunit">
    <text evidence="4">Component of the proteasome complex.</text>
</comment>
<comment type="subcellular location">
    <subcellularLocation>
        <location evidence="4">Cytoplasm</location>
    </subcellularLocation>
    <subcellularLocation>
        <location evidence="4">Nucleus</location>
    </subcellularLocation>
</comment>
<dbReference type="InterPro" id="IPR029055">
    <property type="entry name" value="Ntn_hydrolases_N"/>
</dbReference>
<dbReference type="PROSITE" id="PS00854">
    <property type="entry name" value="PROTEASOME_BETA_1"/>
    <property type="match status" value="1"/>
</dbReference>
<reference evidence="5" key="1">
    <citation type="submission" date="2021-01" db="EMBL/GenBank/DDBJ databases">
        <authorList>
            <person name="Corre E."/>
            <person name="Pelletier E."/>
            <person name="Niang G."/>
            <person name="Scheremetjew M."/>
            <person name="Finn R."/>
            <person name="Kale V."/>
            <person name="Holt S."/>
            <person name="Cochrane G."/>
            <person name="Meng A."/>
            <person name="Brown T."/>
            <person name="Cohen L."/>
        </authorList>
    </citation>
    <scope>NUCLEOTIDE SEQUENCE</scope>
    <source>
        <strain evidence="5">SM1012Den-03</strain>
    </source>
</reference>
<evidence type="ECO:0000256" key="4">
    <source>
        <dbReference type="RuleBase" id="RU004203"/>
    </source>
</evidence>
<evidence type="ECO:0000256" key="3">
    <source>
        <dbReference type="ARBA" id="ARBA00023242"/>
    </source>
</evidence>
<dbReference type="EMBL" id="HBGZ01006504">
    <property type="protein sequence ID" value="CAD9584368.1"/>
    <property type="molecule type" value="Transcribed_RNA"/>
</dbReference>
<evidence type="ECO:0000313" key="5">
    <source>
        <dbReference type="EMBL" id="CAD9584368.1"/>
    </source>
</evidence>
<sequence>MASLLSATNAVQSRNGQSCLPVHSSEGQATIPVRFDGTNLSISSNNPTANIIDGSSIDHGITKAPYERSFSPYEFNGGTTLAISGPDYAVVAADTRLSSGYEILSRNVSKLHPLTERCVLGSAGCKTDVDQLRSVLDIKMKVYQHNHRKPMATPSVAQMLGNTLYMKRFFPYYSFNVLAGIDSEGKGAVYSYDAIGSFERTPFSASGSGQAFLIPLMDNVISHKNRCDEQRDLPVEEVVEIVKDAFLTAGERDIYTGDAVEIKIITKEGIRTEMFNLKAD</sequence>
<gene>
    <name evidence="6" type="ORF">QTG54_012314</name>
    <name evidence="5" type="ORF">SMAR0320_LOCUS4580</name>
</gene>
<name>A0A6U3TS88_9STRA</name>
<organism evidence="5">
    <name type="scientific">Skeletonema marinoi</name>
    <dbReference type="NCBI Taxonomy" id="267567"/>
    <lineage>
        <taxon>Eukaryota</taxon>
        <taxon>Sar</taxon>
        <taxon>Stramenopiles</taxon>
        <taxon>Ochrophyta</taxon>
        <taxon>Bacillariophyta</taxon>
        <taxon>Coscinodiscophyceae</taxon>
        <taxon>Thalassiosirophycidae</taxon>
        <taxon>Thalassiosirales</taxon>
        <taxon>Skeletonemataceae</taxon>
        <taxon>Skeletonema</taxon>
        <taxon>Skeletonema marinoi-dohrnii complex</taxon>
    </lineage>
</organism>
<keyword evidence="7" id="KW-1185">Reference proteome</keyword>
<dbReference type="GO" id="GO:0051603">
    <property type="term" value="P:proteolysis involved in protein catabolic process"/>
    <property type="evidence" value="ECO:0007669"/>
    <property type="project" value="InterPro"/>
</dbReference>
<proteinExistence type="inferred from homology"/>
<evidence type="ECO:0000313" key="6">
    <source>
        <dbReference type="EMBL" id="KAK1736869.1"/>
    </source>
</evidence>
<dbReference type="GO" id="GO:0005634">
    <property type="term" value="C:nucleus"/>
    <property type="evidence" value="ECO:0007669"/>
    <property type="project" value="UniProtKB-SubCell"/>
</dbReference>
<keyword evidence="3 4" id="KW-0539">Nucleus</keyword>
<dbReference type="GO" id="GO:0005737">
    <property type="term" value="C:cytoplasm"/>
    <property type="evidence" value="ECO:0007669"/>
    <property type="project" value="UniProtKB-SubCell"/>
</dbReference>
<dbReference type="PANTHER" id="PTHR32194">
    <property type="entry name" value="METALLOPROTEASE TLDD"/>
    <property type="match status" value="1"/>
</dbReference>
<comment type="similarity">
    <text evidence="4">Belongs to the peptidase T1B family.</text>
</comment>
<evidence type="ECO:0000256" key="2">
    <source>
        <dbReference type="ARBA" id="ARBA00022942"/>
    </source>
</evidence>
<dbReference type="Proteomes" id="UP001224775">
    <property type="component" value="Unassembled WGS sequence"/>
</dbReference>
<dbReference type="PANTHER" id="PTHR32194:SF2">
    <property type="entry name" value="PROTEASOME SUBUNIT BETA TYPE-1"/>
    <property type="match status" value="1"/>
</dbReference>
<dbReference type="Pfam" id="PF00227">
    <property type="entry name" value="Proteasome"/>
    <property type="match status" value="1"/>
</dbReference>
<reference evidence="6" key="2">
    <citation type="submission" date="2023-06" db="EMBL/GenBank/DDBJ databases">
        <title>Survivors Of The Sea: Transcriptome response of Skeletonema marinoi to long-term dormancy.</title>
        <authorList>
            <person name="Pinder M.I.M."/>
            <person name="Kourtchenko O."/>
            <person name="Robertson E.K."/>
            <person name="Larsson T."/>
            <person name="Maumus F."/>
            <person name="Osuna-Cruz C.M."/>
            <person name="Vancaester E."/>
            <person name="Stenow R."/>
            <person name="Vandepoele K."/>
            <person name="Ploug H."/>
            <person name="Bruchert V."/>
            <person name="Godhe A."/>
            <person name="Topel M."/>
        </authorList>
    </citation>
    <scope>NUCLEOTIDE SEQUENCE</scope>
    <source>
        <strain evidence="6">R05AC</strain>
    </source>
</reference>
<evidence type="ECO:0000256" key="1">
    <source>
        <dbReference type="ARBA" id="ARBA00022490"/>
    </source>
</evidence>
<keyword evidence="2 4" id="KW-0647">Proteasome</keyword>
<dbReference type="InterPro" id="IPR023333">
    <property type="entry name" value="Proteasome_suB-type"/>
</dbReference>
<dbReference type="GO" id="GO:0005839">
    <property type="term" value="C:proteasome core complex"/>
    <property type="evidence" value="ECO:0007669"/>
    <property type="project" value="InterPro"/>
</dbReference>
<dbReference type="PROSITE" id="PS51476">
    <property type="entry name" value="PROTEASOME_BETA_2"/>
    <property type="match status" value="1"/>
</dbReference>
<accession>A0A6U3TS88</accession>
<dbReference type="FunFam" id="3.60.20.10:FF:000027">
    <property type="entry name" value="Proteasome subunit beta type-6"/>
    <property type="match status" value="1"/>
</dbReference>
<dbReference type="AlphaFoldDB" id="A0A6U3TS88"/>
<comment type="function">
    <text evidence="4">Component of the proteasome, a multicatalytic proteinase complex which is characterized by its ability to cleave peptides with Arg, Phe, Tyr, Leu, and Glu adjacent to the leaving group at neutral or slightly basic pH. The proteasome has an ATP-dependent proteolytic activity.</text>
</comment>
<dbReference type="SUPFAM" id="SSF56235">
    <property type="entry name" value="N-terminal nucleophile aminohydrolases (Ntn hydrolases)"/>
    <property type="match status" value="1"/>
</dbReference>
<dbReference type="EMBL" id="JATAAI010000027">
    <property type="protein sequence ID" value="KAK1736869.1"/>
    <property type="molecule type" value="Genomic_DNA"/>
</dbReference>
<dbReference type="Gene3D" id="3.60.20.10">
    <property type="entry name" value="Glutamine Phosphoribosylpyrophosphate, subunit 1, domain 1"/>
    <property type="match status" value="1"/>
</dbReference>
<dbReference type="InterPro" id="IPR001353">
    <property type="entry name" value="Proteasome_sua/b"/>
</dbReference>
<keyword evidence="1 4" id="KW-0963">Cytoplasm</keyword>
<dbReference type="CDD" id="cd03757">
    <property type="entry name" value="proteasome_beta_type_1"/>
    <property type="match status" value="1"/>
</dbReference>
<protein>
    <recommendedName>
        <fullName evidence="4">Proteasome subunit beta</fullName>
    </recommendedName>
</protein>
<dbReference type="InterPro" id="IPR016050">
    <property type="entry name" value="Proteasome_bsu_CS"/>
</dbReference>
<evidence type="ECO:0000313" key="7">
    <source>
        <dbReference type="Proteomes" id="UP001224775"/>
    </source>
</evidence>